<evidence type="ECO:0000313" key="1">
    <source>
        <dbReference type="EMBL" id="KAI0046733.1"/>
    </source>
</evidence>
<accession>A0ACB8RT94</accession>
<name>A0ACB8RT94_9AGAM</name>
<sequence length="783" mass="87223">MTVYLTPGQPLDWAQSGQRWLLRRTDSRSLYRQFNRLEGIDVRDAAHLNVHQWMDPSSPRYNAALASALFHYSARTSKDERFEACIATSAMKAATWRYAHESQIVLDGTFGVCDKKILLFIVMGIDENRKGLPLAFFLFSAPGGNRHTAAGYNTEVLTQLLTGWRNSLGTRDGVSFTACVAITDTDLMERGALVTVFPDIWLLICKFHLRQSWRNHRNKCIKGDTGAHQDIRSRLHLLEDMLVHSVVHESAIKAIADEREALQELQKVDTLAHQVADQGLQHLKYLHNYWTSNEALWKSWSDHGRHAAADLLRCPFEGVLPTTNHLESFNGLLKRKHLRRWQRAGRRLRLDILIQLLVFKVLPAIYEQRTMENDERLRWESRIHDAGGARLLNARSVDAMAVRATSIGYLIADDTRDRAAADILQNNQISVPELDANRRLTFTCFSSLALSVETSPVTYIVGLELDGTIDCTCADFLNRGGACKHLRAAILKADQLRTSGTLIPTISVPKSLEDAQALRSSRTRTLAPLRDAPVMLRDPIEQAANAIEDVLQETEGAYQLDSDIGHANPADVVGLTDAESEVETIPVDETDSMSESGCSSYFGFEPESEVEMEGEEKKVNTRVASQKTTPALPGDAEASINTQRVARALHELDEISPRLQYLTTLLASVRHIDNRTADIDIKRAASALSYVSSLAEQLGKLVTHPDHDETSTLTQETPEPLYRYKRAVRVPDDADEVAAVAEHWSGTPPPTAGPSRATGYGYAGLMPPSPEKASKRKKSYGVH</sequence>
<protein>
    <submittedName>
        <fullName evidence="1">Uncharacterized protein</fullName>
    </submittedName>
</protein>
<evidence type="ECO:0000313" key="2">
    <source>
        <dbReference type="Proteomes" id="UP000814033"/>
    </source>
</evidence>
<keyword evidence="2" id="KW-1185">Reference proteome</keyword>
<reference evidence="1" key="2">
    <citation type="journal article" date="2022" name="New Phytol.">
        <title>Evolutionary transition to the ectomycorrhizal habit in the genomes of a hyperdiverse lineage of mushroom-forming fungi.</title>
        <authorList>
            <person name="Looney B."/>
            <person name="Miyauchi S."/>
            <person name="Morin E."/>
            <person name="Drula E."/>
            <person name="Courty P.E."/>
            <person name="Kohler A."/>
            <person name="Kuo A."/>
            <person name="LaButti K."/>
            <person name="Pangilinan J."/>
            <person name="Lipzen A."/>
            <person name="Riley R."/>
            <person name="Andreopoulos W."/>
            <person name="He G."/>
            <person name="Johnson J."/>
            <person name="Nolan M."/>
            <person name="Tritt A."/>
            <person name="Barry K.W."/>
            <person name="Grigoriev I.V."/>
            <person name="Nagy L.G."/>
            <person name="Hibbett D."/>
            <person name="Henrissat B."/>
            <person name="Matheny P.B."/>
            <person name="Labbe J."/>
            <person name="Martin F.M."/>
        </authorList>
    </citation>
    <scope>NUCLEOTIDE SEQUENCE</scope>
    <source>
        <strain evidence="1">FP105234-sp</strain>
    </source>
</reference>
<comment type="caution">
    <text evidence="1">The sequence shown here is derived from an EMBL/GenBank/DDBJ whole genome shotgun (WGS) entry which is preliminary data.</text>
</comment>
<reference evidence="1" key="1">
    <citation type="submission" date="2021-02" db="EMBL/GenBank/DDBJ databases">
        <authorList>
            <consortium name="DOE Joint Genome Institute"/>
            <person name="Ahrendt S."/>
            <person name="Looney B.P."/>
            <person name="Miyauchi S."/>
            <person name="Morin E."/>
            <person name="Drula E."/>
            <person name="Courty P.E."/>
            <person name="Chicoki N."/>
            <person name="Fauchery L."/>
            <person name="Kohler A."/>
            <person name="Kuo A."/>
            <person name="Labutti K."/>
            <person name="Pangilinan J."/>
            <person name="Lipzen A."/>
            <person name="Riley R."/>
            <person name="Andreopoulos W."/>
            <person name="He G."/>
            <person name="Johnson J."/>
            <person name="Barry K.W."/>
            <person name="Grigoriev I.V."/>
            <person name="Nagy L."/>
            <person name="Hibbett D."/>
            <person name="Henrissat B."/>
            <person name="Matheny P.B."/>
            <person name="Labbe J."/>
            <person name="Martin F."/>
        </authorList>
    </citation>
    <scope>NUCLEOTIDE SEQUENCE</scope>
    <source>
        <strain evidence="1">FP105234-sp</strain>
    </source>
</reference>
<dbReference type="EMBL" id="MU275918">
    <property type="protein sequence ID" value="KAI0046733.1"/>
    <property type="molecule type" value="Genomic_DNA"/>
</dbReference>
<organism evidence="1 2">
    <name type="scientific">Auriscalpium vulgare</name>
    <dbReference type="NCBI Taxonomy" id="40419"/>
    <lineage>
        <taxon>Eukaryota</taxon>
        <taxon>Fungi</taxon>
        <taxon>Dikarya</taxon>
        <taxon>Basidiomycota</taxon>
        <taxon>Agaricomycotina</taxon>
        <taxon>Agaricomycetes</taxon>
        <taxon>Russulales</taxon>
        <taxon>Auriscalpiaceae</taxon>
        <taxon>Auriscalpium</taxon>
    </lineage>
</organism>
<proteinExistence type="predicted"/>
<dbReference type="Proteomes" id="UP000814033">
    <property type="component" value="Unassembled WGS sequence"/>
</dbReference>
<gene>
    <name evidence="1" type="ORF">FA95DRAFT_1667971</name>
</gene>